<keyword evidence="2" id="KW-0812">Transmembrane</keyword>
<proteinExistence type="predicted"/>
<dbReference type="Proteomes" id="UP000314982">
    <property type="component" value="Unassembled WGS sequence"/>
</dbReference>
<feature type="compositionally biased region" description="Low complexity" evidence="1">
    <location>
        <begin position="245"/>
        <end position="259"/>
    </location>
</feature>
<keyword evidence="2" id="KW-1133">Transmembrane helix</keyword>
<sequence length="271" mass="29925">MVDPVQNLGDSFICNIEKVFLCTGGDGYVPKYNPNNNEYGCLADAPSLLYRFKIIDKAQPETQARLFGNVGFRALLAVDDPQALALVRQPGSDGFSMDSTALFQVSAGREWFIHTIYTVRSRENSNRGIGKRSLEYHTLTQHSSMFRSRRSANVVPDLTEDIGLDNNRGTNILHIALDLSRQRRTSPDQEVLTRGVVPRELNHPAESEDSLVLIIGILVGLLLTILIIIVIVLTVRSRQEKKMEVPTTTSSSTEPMVTSGFTCGGLDSSEV</sequence>
<keyword evidence="2" id="KW-0472">Membrane</keyword>
<evidence type="ECO:0000256" key="2">
    <source>
        <dbReference type="SAM" id="Phobius"/>
    </source>
</evidence>
<name>A0A4W5R860_9TELE</name>
<reference evidence="3" key="2">
    <citation type="submission" date="2025-08" db="UniProtKB">
        <authorList>
            <consortium name="Ensembl"/>
        </authorList>
    </citation>
    <scope>IDENTIFICATION</scope>
</reference>
<keyword evidence="4" id="KW-1185">Reference proteome</keyword>
<feature type="region of interest" description="Disordered" evidence="1">
    <location>
        <begin position="244"/>
        <end position="271"/>
    </location>
</feature>
<evidence type="ECO:0000313" key="4">
    <source>
        <dbReference type="Proteomes" id="UP000314982"/>
    </source>
</evidence>
<dbReference type="STRING" id="62062.ENSHHUP00000082183"/>
<evidence type="ECO:0000256" key="1">
    <source>
        <dbReference type="SAM" id="MobiDB-lite"/>
    </source>
</evidence>
<feature type="transmembrane region" description="Helical" evidence="2">
    <location>
        <begin position="211"/>
        <end position="233"/>
    </location>
</feature>
<organism evidence="3 4">
    <name type="scientific">Hucho hucho</name>
    <name type="common">huchen</name>
    <dbReference type="NCBI Taxonomy" id="62062"/>
    <lineage>
        <taxon>Eukaryota</taxon>
        <taxon>Metazoa</taxon>
        <taxon>Chordata</taxon>
        <taxon>Craniata</taxon>
        <taxon>Vertebrata</taxon>
        <taxon>Euteleostomi</taxon>
        <taxon>Actinopterygii</taxon>
        <taxon>Neopterygii</taxon>
        <taxon>Teleostei</taxon>
        <taxon>Protacanthopterygii</taxon>
        <taxon>Salmoniformes</taxon>
        <taxon>Salmonidae</taxon>
        <taxon>Salmoninae</taxon>
        <taxon>Hucho</taxon>
    </lineage>
</organism>
<evidence type="ECO:0000313" key="3">
    <source>
        <dbReference type="Ensembl" id="ENSHHUP00000082183.1"/>
    </source>
</evidence>
<dbReference type="Ensembl" id="ENSHHUT00000084781.1">
    <property type="protein sequence ID" value="ENSHHUP00000082183.1"/>
    <property type="gene ID" value="ENSHHUG00000047750.1"/>
</dbReference>
<dbReference type="GeneTree" id="ENSGT00940000155313"/>
<protein>
    <submittedName>
        <fullName evidence="3">Uncharacterized protein</fullName>
    </submittedName>
</protein>
<reference evidence="3" key="3">
    <citation type="submission" date="2025-09" db="UniProtKB">
        <authorList>
            <consortium name="Ensembl"/>
        </authorList>
    </citation>
    <scope>IDENTIFICATION</scope>
</reference>
<reference evidence="4" key="1">
    <citation type="submission" date="2018-06" db="EMBL/GenBank/DDBJ databases">
        <title>Genome assembly of Danube salmon.</title>
        <authorList>
            <person name="Macqueen D.J."/>
            <person name="Gundappa M.K."/>
        </authorList>
    </citation>
    <scope>NUCLEOTIDE SEQUENCE [LARGE SCALE GENOMIC DNA]</scope>
</reference>
<accession>A0A4W5R860</accession>
<dbReference type="AlphaFoldDB" id="A0A4W5R860"/>